<dbReference type="Proteomes" id="UP001320876">
    <property type="component" value="Unassembled WGS sequence"/>
</dbReference>
<comment type="caution">
    <text evidence="4">The sequence shown here is derived from an EMBL/GenBank/DDBJ whole genome shotgun (WGS) entry which is preliminary data.</text>
</comment>
<keyword evidence="2" id="KW-0472">Membrane</keyword>
<evidence type="ECO:0000313" key="5">
    <source>
        <dbReference type="Proteomes" id="UP001320876"/>
    </source>
</evidence>
<keyword evidence="2" id="KW-1133">Transmembrane helix</keyword>
<evidence type="ECO:0000313" key="4">
    <source>
        <dbReference type="EMBL" id="MCW1923257.1"/>
    </source>
</evidence>
<keyword evidence="2" id="KW-0812">Transmembrane</keyword>
<keyword evidence="1" id="KW-0175">Coiled coil</keyword>
<protein>
    <submittedName>
        <fullName evidence="4">SPFH domain-containing protein</fullName>
    </submittedName>
</protein>
<dbReference type="EMBL" id="JAPDDT010000004">
    <property type="protein sequence ID" value="MCW1923257.1"/>
    <property type="molecule type" value="Genomic_DNA"/>
</dbReference>
<sequence>MIADLLFSVGVTVAALLALAVAVYLFLGVRYIPHRRVGIIEKLWSASGSLTEGRIIALNGEAGFQAKVLRGGLYFGYPFWKFTIHKVPLVTVAEGRIGYVYARDGHPLQPVQTLGHFADCNGFQDAVGFLQNGGQRGRQRGILREGVYAINTAVFMVITEMGVHTGPISTEENRMAQFWREELQEQNGFIPVIVGNPKGKQSSEPPKPGGLAESDNVGVVTIHDGPSLEAGDVIAPEVRDTQGGSGHNYFQDPETFLKLGGRRGKQLQVLTDGTYFINRWFATVELKPKTLIPIGYVGVVIGYFGGDGTDVTGANFRYGEQVESGRRGVWKQALTPGKYALNPYALKVELVPTVNFVLRWISGQTENHRYDEHLTSIPIITADGYEPTLPLSLVLHIDYQKAPRVVQRFGDVNRLISQTLDPILTAYFRDVAQSSNMLDLLTHREEIQRLATEELGRRFEGYDINCVAVLIGRPESVHRKDGEDPIDALFDQLRQRRLAEEQKETFAKQQEAANRLKELNQAQAEAARQTHLTETQIEIEVSANRGSAQLAEAEKLAKREIAMAEGQARVAELTGKGEALRIRQIAEAEADKIARIGESEAEVSRQKVAAYGDNRLYALNLVAGELANSKQPLVPEKLVMLGGGEGGGAGAQAGIFQSMMQLLTAWDNMKETDAEAPPKIAPVEPTKAA</sequence>
<name>A0ABT3GIC2_9BACT</name>
<reference evidence="4 5" key="1">
    <citation type="submission" date="2022-10" db="EMBL/GenBank/DDBJ databases">
        <title>Luteolibacter arcticus strain CCTCC AB 2014275, whole genome shotgun sequencing project.</title>
        <authorList>
            <person name="Zhao G."/>
            <person name="Shen L."/>
        </authorList>
    </citation>
    <scope>NUCLEOTIDE SEQUENCE [LARGE SCALE GENOMIC DNA]</scope>
    <source>
        <strain evidence="4 5">CCTCC AB 2014275</strain>
    </source>
</reference>
<dbReference type="RefSeq" id="WP_264487362.1">
    <property type="nucleotide sequence ID" value="NZ_JAPDDT010000004.1"/>
</dbReference>
<organism evidence="4 5">
    <name type="scientific">Luteolibacter arcticus</name>
    <dbReference type="NCBI Taxonomy" id="1581411"/>
    <lineage>
        <taxon>Bacteria</taxon>
        <taxon>Pseudomonadati</taxon>
        <taxon>Verrucomicrobiota</taxon>
        <taxon>Verrucomicrobiia</taxon>
        <taxon>Verrucomicrobiales</taxon>
        <taxon>Verrucomicrobiaceae</taxon>
        <taxon>Luteolibacter</taxon>
    </lineage>
</organism>
<feature type="coiled-coil region" evidence="1">
    <location>
        <begin position="499"/>
        <end position="529"/>
    </location>
</feature>
<dbReference type="Pfam" id="PF01145">
    <property type="entry name" value="Band_7"/>
    <property type="match status" value="1"/>
</dbReference>
<keyword evidence="5" id="KW-1185">Reference proteome</keyword>
<proteinExistence type="predicted"/>
<feature type="transmembrane region" description="Helical" evidence="2">
    <location>
        <begin position="6"/>
        <end position="27"/>
    </location>
</feature>
<evidence type="ECO:0000259" key="3">
    <source>
        <dbReference type="Pfam" id="PF01145"/>
    </source>
</evidence>
<feature type="domain" description="Band 7" evidence="3">
    <location>
        <begin position="292"/>
        <end position="503"/>
    </location>
</feature>
<evidence type="ECO:0000256" key="2">
    <source>
        <dbReference type="SAM" id="Phobius"/>
    </source>
</evidence>
<dbReference type="InterPro" id="IPR001107">
    <property type="entry name" value="Band_7"/>
</dbReference>
<accession>A0ABT3GIC2</accession>
<evidence type="ECO:0000256" key="1">
    <source>
        <dbReference type="SAM" id="Coils"/>
    </source>
</evidence>
<gene>
    <name evidence="4" type="ORF">OKA05_11895</name>
</gene>